<evidence type="ECO:0000313" key="2">
    <source>
        <dbReference type="EMBL" id="SFT70149.1"/>
    </source>
</evidence>
<dbReference type="Pfam" id="PF02515">
    <property type="entry name" value="CoA_transf_3"/>
    <property type="match status" value="1"/>
</dbReference>
<dbReference type="STRING" id="477690.SAMN05216474_1907"/>
<dbReference type="GO" id="GO:0008410">
    <property type="term" value="F:CoA-transferase activity"/>
    <property type="evidence" value="ECO:0007669"/>
    <property type="project" value="TreeGrafter"/>
</dbReference>
<keyword evidence="3" id="KW-1185">Reference proteome</keyword>
<gene>
    <name evidence="2" type="ORF">SAMN05216474_1907</name>
</gene>
<dbReference type="Proteomes" id="UP000236454">
    <property type="component" value="Unassembled WGS sequence"/>
</dbReference>
<dbReference type="OrthoDB" id="9797653at2"/>
<name>A0A1I7A5D8_9FLAO</name>
<reference evidence="2 3" key="1">
    <citation type="submission" date="2016-10" db="EMBL/GenBank/DDBJ databases">
        <authorList>
            <person name="de Groot N.N."/>
        </authorList>
    </citation>
    <scope>NUCLEOTIDE SEQUENCE [LARGE SCALE GENOMIC DNA]</scope>
    <source>
        <strain evidence="2 3">CGMCC 1.7005</strain>
    </source>
</reference>
<dbReference type="Gene3D" id="3.30.1540.10">
    <property type="entry name" value="formyl-coa transferase, domain 3"/>
    <property type="match status" value="1"/>
</dbReference>
<dbReference type="RefSeq" id="WP_090248780.1">
    <property type="nucleotide sequence ID" value="NZ_FPAS01000002.1"/>
</dbReference>
<dbReference type="InterPro" id="IPR050483">
    <property type="entry name" value="CoA-transferase_III_domain"/>
</dbReference>
<protein>
    <submittedName>
        <fullName evidence="2">Crotonobetainyl-CoA:carnitine CoA-transferase CaiB</fullName>
    </submittedName>
</protein>
<dbReference type="InterPro" id="IPR003673">
    <property type="entry name" value="CoA-Trfase_fam_III"/>
</dbReference>
<dbReference type="EMBL" id="FPAS01000002">
    <property type="protein sequence ID" value="SFT70149.1"/>
    <property type="molecule type" value="Genomic_DNA"/>
</dbReference>
<evidence type="ECO:0000256" key="1">
    <source>
        <dbReference type="ARBA" id="ARBA00022679"/>
    </source>
</evidence>
<accession>A0A1I7A5D8</accession>
<sequence>MKNFIEQLRVIDLSSVLAGPSVGMFFAELGADVTKIEHPIYKDVTRSWKLASEDKNSSFSAYFSAINYKKKYTSLNLKLSEDVLRLKELIKHADVLLMNFKKGDQEKFNISDDTLLSINPQLIIGKINGYGNESDRVAYDLILQAESGFMSMNGKPDSGPIKMPVALIDVLAGHQLKEGILNALLNRTQTQKGSVVTVSLYETAVASLMNQASNYLMNNHIPQRIGSLHPNIAPYGEIFSSKDDKLLTFAIGNDKQFAKLCNFLELDEIPLDDQFSSNVARISNRTELEKILAAKIMQHDAQEIMNYCLKENIPAGIIQNLKEVFETPLAKAMIREEEIDGKLTRRVSSVSFKTKEA</sequence>
<dbReference type="SUPFAM" id="SSF89796">
    <property type="entry name" value="CoA-transferase family III (CaiB/BaiF)"/>
    <property type="match status" value="1"/>
</dbReference>
<dbReference type="Gene3D" id="3.40.50.10540">
    <property type="entry name" value="Crotonobetainyl-coa:carnitine coa-transferase, domain 1"/>
    <property type="match status" value="1"/>
</dbReference>
<evidence type="ECO:0000313" key="3">
    <source>
        <dbReference type="Proteomes" id="UP000236454"/>
    </source>
</evidence>
<organism evidence="2 3">
    <name type="scientific">Lishizhenia tianjinensis</name>
    <dbReference type="NCBI Taxonomy" id="477690"/>
    <lineage>
        <taxon>Bacteria</taxon>
        <taxon>Pseudomonadati</taxon>
        <taxon>Bacteroidota</taxon>
        <taxon>Flavobacteriia</taxon>
        <taxon>Flavobacteriales</taxon>
        <taxon>Crocinitomicaceae</taxon>
        <taxon>Lishizhenia</taxon>
    </lineage>
</organism>
<keyword evidence="1 2" id="KW-0808">Transferase</keyword>
<dbReference type="InterPro" id="IPR044855">
    <property type="entry name" value="CoA-Trfase_III_dom3_sf"/>
</dbReference>
<dbReference type="PANTHER" id="PTHR48207:SF3">
    <property type="entry name" value="SUCCINATE--HYDROXYMETHYLGLUTARATE COA-TRANSFERASE"/>
    <property type="match status" value="1"/>
</dbReference>
<dbReference type="AlphaFoldDB" id="A0A1I7A5D8"/>
<dbReference type="InterPro" id="IPR023606">
    <property type="entry name" value="CoA-Trfase_III_dom_1_sf"/>
</dbReference>
<dbReference type="PANTHER" id="PTHR48207">
    <property type="entry name" value="SUCCINATE--HYDROXYMETHYLGLUTARATE COA-TRANSFERASE"/>
    <property type="match status" value="1"/>
</dbReference>
<proteinExistence type="predicted"/>